<dbReference type="Proteomes" id="UP000008237">
    <property type="component" value="Unassembled WGS sequence"/>
</dbReference>
<dbReference type="InParanoid" id="E2BT46"/>
<gene>
    <name evidence="1" type="ORF">EAI_10351</name>
</gene>
<keyword evidence="2" id="KW-1185">Reference proteome</keyword>
<sequence>MGLSRYRSDCHRWTTEGTKANETLGENHHEQLTMKETLSRQSLNLKVRISRFKFQSKSEDPKTTSVRAHRLIFCRGAVQQETSEPRQRRVETTAEALGSDAHRKTVPTTRLYENIASGLWRIQFDCTGVAILLDALTCFISYL</sequence>
<organism evidence="2">
    <name type="scientific">Harpegnathos saltator</name>
    <name type="common">Jerdon's jumping ant</name>
    <dbReference type="NCBI Taxonomy" id="610380"/>
    <lineage>
        <taxon>Eukaryota</taxon>
        <taxon>Metazoa</taxon>
        <taxon>Ecdysozoa</taxon>
        <taxon>Arthropoda</taxon>
        <taxon>Hexapoda</taxon>
        <taxon>Insecta</taxon>
        <taxon>Pterygota</taxon>
        <taxon>Neoptera</taxon>
        <taxon>Endopterygota</taxon>
        <taxon>Hymenoptera</taxon>
        <taxon>Apocrita</taxon>
        <taxon>Aculeata</taxon>
        <taxon>Formicoidea</taxon>
        <taxon>Formicidae</taxon>
        <taxon>Ponerinae</taxon>
        <taxon>Ponerini</taxon>
        <taxon>Harpegnathos</taxon>
    </lineage>
</organism>
<accession>E2BT46</accession>
<protein>
    <submittedName>
        <fullName evidence="1">Uncharacterized protein</fullName>
    </submittedName>
</protein>
<dbReference type="AlphaFoldDB" id="E2BT46"/>
<reference evidence="1 2" key="1">
    <citation type="journal article" date="2010" name="Science">
        <title>Genomic comparison of the ants Camponotus floridanus and Harpegnathos saltator.</title>
        <authorList>
            <person name="Bonasio R."/>
            <person name="Zhang G."/>
            <person name="Ye C."/>
            <person name="Mutti N.S."/>
            <person name="Fang X."/>
            <person name="Qin N."/>
            <person name="Donahue G."/>
            <person name="Yang P."/>
            <person name="Li Q."/>
            <person name="Li C."/>
            <person name="Zhang P."/>
            <person name="Huang Z."/>
            <person name="Berger S.L."/>
            <person name="Reinberg D."/>
            <person name="Wang J."/>
            <person name="Liebig J."/>
        </authorList>
    </citation>
    <scope>NUCLEOTIDE SEQUENCE [LARGE SCALE GENOMIC DNA]</scope>
    <source>
        <strain evidence="1 2">R22 G/1</strain>
    </source>
</reference>
<evidence type="ECO:0000313" key="2">
    <source>
        <dbReference type="Proteomes" id="UP000008237"/>
    </source>
</evidence>
<evidence type="ECO:0000313" key="1">
    <source>
        <dbReference type="EMBL" id="EFN81137.1"/>
    </source>
</evidence>
<proteinExistence type="predicted"/>
<dbReference type="EMBL" id="GL450326">
    <property type="protein sequence ID" value="EFN81137.1"/>
    <property type="molecule type" value="Genomic_DNA"/>
</dbReference>
<name>E2BT46_HARSA</name>